<evidence type="ECO:0000313" key="1">
    <source>
        <dbReference type="EMBL" id="PVI03127.1"/>
    </source>
</evidence>
<accession>A0A2V1DY54</accession>
<name>A0A2V1DY54_9PLEO</name>
<dbReference type="OrthoDB" id="5314997at2759"/>
<dbReference type="AlphaFoldDB" id="A0A2V1DY54"/>
<keyword evidence="2" id="KW-1185">Reference proteome</keyword>
<protein>
    <submittedName>
        <fullName evidence="1">Uncharacterized protein</fullName>
    </submittedName>
</protein>
<dbReference type="EMBL" id="KZ805335">
    <property type="protein sequence ID" value="PVI03127.1"/>
    <property type="molecule type" value="Genomic_DNA"/>
</dbReference>
<sequence>MAVQSTPIPTPVSVPEPFRFLDLPKAIRLCIYEYLPVTVRHVELPYQYHLNEPSFLNIEEDTWVTCVVKTMSLSILSTCRFINDEASAILKPRLSKLCSRPPQLIYTVNSPPVREDGSLIKGAFIGYHLVLWSRILYDESLFDKIEHSPIQTGKSHIKPEYLVRHWLKPAQEKGDPVLNQLLRRKFLAHIQRRHSQHREITNNISFQVAVDGKALRRSEESNDEINDEIYMKIVLAFFTWACTLLADFARVYKGSPIYEGGPIEFVPMMDDFVAAGMNQIAHDRIRDAIFKAQSSRREPTWKADGLLFVMTEVISPDDFREGEWYW</sequence>
<reference evidence="1 2" key="1">
    <citation type="journal article" date="2018" name="Sci. Rep.">
        <title>Comparative genomics provides insights into the lifestyle and reveals functional heterogeneity of dark septate endophytic fungi.</title>
        <authorList>
            <person name="Knapp D.G."/>
            <person name="Nemeth J.B."/>
            <person name="Barry K."/>
            <person name="Hainaut M."/>
            <person name="Henrissat B."/>
            <person name="Johnson J."/>
            <person name="Kuo A."/>
            <person name="Lim J.H.P."/>
            <person name="Lipzen A."/>
            <person name="Nolan M."/>
            <person name="Ohm R.A."/>
            <person name="Tamas L."/>
            <person name="Grigoriev I.V."/>
            <person name="Spatafora J.W."/>
            <person name="Nagy L.G."/>
            <person name="Kovacs G.M."/>
        </authorList>
    </citation>
    <scope>NUCLEOTIDE SEQUENCE [LARGE SCALE GENOMIC DNA]</scope>
    <source>
        <strain evidence="1 2">DSE2036</strain>
    </source>
</reference>
<gene>
    <name evidence="1" type="ORF">DM02DRAFT_670079</name>
</gene>
<dbReference type="Proteomes" id="UP000244855">
    <property type="component" value="Unassembled WGS sequence"/>
</dbReference>
<evidence type="ECO:0000313" key="2">
    <source>
        <dbReference type="Proteomes" id="UP000244855"/>
    </source>
</evidence>
<proteinExistence type="predicted"/>
<organism evidence="1 2">
    <name type="scientific">Periconia macrospinosa</name>
    <dbReference type="NCBI Taxonomy" id="97972"/>
    <lineage>
        <taxon>Eukaryota</taxon>
        <taxon>Fungi</taxon>
        <taxon>Dikarya</taxon>
        <taxon>Ascomycota</taxon>
        <taxon>Pezizomycotina</taxon>
        <taxon>Dothideomycetes</taxon>
        <taxon>Pleosporomycetidae</taxon>
        <taxon>Pleosporales</taxon>
        <taxon>Massarineae</taxon>
        <taxon>Periconiaceae</taxon>
        <taxon>Periconia</taxon>
    </lineage>
</organism>